<evidence type="ECO:0000313" key="3">
    <source>
        <dbReference type="Proteomes" id="UP000309992"/>
    </source>
</evidence>
<feature type="region of interest" description="Disordered" evidence="1">
    <location>
        <begin position="101"/>
        <end position="123"/>
    </location>
</feature>
<evidence type="ECO:0000313" key="2">
    <source>
        <dbReference type="EMBL" id="TKG67041.1"/>
    </source>
</evidence>
<gene>
    <name evidence="2" type="ORF">FCN18_24355</name>
</gene>
<reference evidence="2 3" key="1">
    <citation type="journal article" date="2015" name="Antonie Van Leeuwenhoek">
        <title>Prauserella endophytica sp. nov., an endophytic actinobacterium isolated from Tamarix taklamakanensis.</title>
        <authorList>
            <person name="Liu J.M."/>
            <person name="Habden X."/>
            <person name="Guo L."/>
            <person name="Tuo L."/>
            <person name="Jiang Z.K."/>
            <person name="Liu S.W."/>
            <person name="Liu X.F."/>
            <person name="Chen L."/>
            <person name="Li R.F."/>
            <person name="Zhang Y.Q."/>
            <person name="Sun C.H."/>
        </authorList>
    </citation>
    <scope>NUCLEOTIDE SEQUENCE [LARGE SCALE GENOMIC DNA]</scope>
    <source>
        <strain evidence="2 3">CGMCC 4.7182</strain>
    </source>
</reference>
<protein>
    <submittedName>
        <fullName evidence="2">Uncharacterized protein</fullName>
    </submittedName>
</protein>
<sequence>MTKQMPIDGTEPLTEVVDGDTYIEVLLRRQAAWLGARSGGAVVPKFPPPLEYFVRAADEPYVRLPEPTPAPKRTPKPRQYRSVESLRAELADIEQRMEMVAGRSDTGDRAAANLSPVARSRTAARAGRRRFAAMDRDLETYARLAHRRDALKGRIARAEAREQKERTTT</sequence>
<dbReference type="Proteomes" id="UP000309992">
    <property type="component" value="Unassembled WGS sequence"/>
</dbReference>
<dbReference type="EMBL" id="SWMS01000014">
    <property type="protein sequence ID" value="TKG67041.1"/>
    <property type="molecule type" value="Genomic_DNA"/>
</dbReference>
<comment type="caution">
    <text evidence="2">The sequence shown here is derived from an EMBL/GenBank/DDBJ whole genome shotgun (WGS) entry which is preliminary data.</text>
</comment>
<keyword evidence="3" id="KW-1185">Reference proteome</keyword>
<evidence type="ECO:0000256" key="1">
    <source>
        <dbReference type="SAM" id="MobiDB-lite"/>
    </source>
</evidence>
<organism evidence="2 3">
    <name type="scientific">Prauserella endophytica</name>
    <dbReference type="NCBI Taxonomy" id="1592324"/>
    <lineage>
        <taxon>Bacteria</taxon>
        <taxon>Bacillati</taxon>
        <taxon>Actinomycetota</taxon>
        <taxon>Actinomycetes</taxon>
        <taxon>Pseudonocardiales</taxon>
        <taxon>Pseudonocardiaceae</taxon>
        <taxon>Prauserella</taxon>
        <taxon>Prauserella coralliicola group</taxon>
    </lineage>
</organism>
<feature type="region of interest" description="Disordered" evidence="1">
    <location>
        <begin position="64"/>
        <end position="83"/>
    </location>
</feature>
<proteinExistence type="predicted"/>
<dbReference type="RefSeq" id="WP_137096173.1">
    <property type="nucleotide sequence ID" value="NZ_SWMS01000014.1"/>
</dbReference>
<name>A0ABY2S0B0_9PSEU</name>
<accession>A0ABY2S0B0</accession>